<comment type="caution">
    <text evidence="1">The sequence shown here is derived from an EMBL/GenBank/DDBJ whole genome shotgun (WGS) entry which is preliminary data.</text>
</comment>
<evidence type="ECO:0000313" key="2">
    <source>
        <dbReference type="Proteomes" id="UP000315095"/>
    </source>
</evidence>
<organism evidence="1 2">
    <name type="scientific">Komagataeibacter diospyri</name>
    <dbReference type="NCBI Taxonomy" id="1932662"/>
    <lineage>
        <taxon>Bacteria</taxon>
        <taxon>Pseudomonadati</taxon>
        <taxon>Pseudomonadota</taxon>
        <taxon>Alphaproteobacteria</taxon>
        <taxon>Acetobacterales</taxon>
        <taxon>Acetobacteraceae</taxon>
        <taxon>Komagataeibacter</taxon>
    </lineage>
</organism>
<dbReference type="RefSeq" id="WP_141259426.1">
    <property type="nucleotide sequence ID" value="NZ_BDLU01000003.1"/>
</dbReference>
<protein>
    <submittedName>
        <fullName evidence="1">Uncharacterized protein</fullName>
    </submittedName>
</protein>
<dbReference type="AlphaFoldDB" id="A0A4P5NQE5"/>
<dbReference type="OrthoDB" id="1123084at2"/>
<sequence>MRTALDLRARFVRLYRACLLWQEHIAAPPVSATAPSRARQNNAFDRMQFLRDYFDEADRATKQQFEMIRLD</sequence>
<name>A0A4P5NQE5_9PROT</name>
<reference evidence="2" key="1">
    <citation type="submission" date="2017-01" db="EMBL/GenBank/DDBJ databases">
        <title>Komagataeibacter sp. MSKU9 whole genome sequencing project.</title>
        <authorList>
            <person name="Matsutani M."/>
            <person name="Naloka K."/>
            <person name="Theeragool G."/>
            <person name="Yakushi T."/>
            <person name="Matsushita K."/>
        </authorList>
    </citation>
    <scope>NUCLEOTIDE SEQUENCE [LARGE SCALE GENOMIC DNA]</scope>
    <source>
        <strain evidence="2">MSKU9</strain>
    </source>
</reference>
<proteinExistence type="predicted"/>
<gene>
    <name evidence="1" type="ORF">MSKU9_0112</name>
</gene>
<dbReference type="EMBL" id="BDLU01000003">
    <property type="protein sequence ID" value="GCE81971.1"/>
    <property type="molecule type" value="Genomic_DNA"/>
</dbReference>
<evidence type="ECO:0000313" key="1">
    <source>
        <dbReference type="EMBL" id="GCE81971.1"/>
    </source>
</evidence>
<dbReference type="Proteomes" id="UP000315095">
    <property type="component" value="Unassembled WGS sequence"/>
</dbReference>
<accession>A0A4P5NQE5</accession>
<keyword evidence="2" id="KW-1185">Reference proteome</keyword>